<dbReference type="SMART" id="SM00507">
    <property type="entry name" value="HNHc"/>
    <property type="match status" value="1"/>
</dbReference>
<dbReference type="Gene3D" id="1.10.30.50">
    <property type="match status" value="1"/>
</dbReference>
<keyword evidence="2" id="KW-0540">Nuclease</keyword>
<keyword evidence="2" id="KW-0255">Endonuclease</keyword>
<dbReference type="OrthoDB" id="9802901at2"/>
<dbReference type="InterPro" id="IPR003615">
    <property type="entry name" value="HNH_nuc"/>
</dbReference>
<dbReference type="CDD" id="cd00085">
    <property type="entry name" value="HNHc"/>
    <property type="match status" value="1"/>
</dbReference>
<sequence>MTTVTLLNASYEPLGTVTFQHAVRMLFREVATVEEAHEDRMIGPHPWPRVIRLVRYVAAKWMYRPAAYSRVNVLRRDRHRCAYCGSPATTIDHVLPQSRGGGWTWLNTVAACGACNGRKGSRTPAEAGMRLRLDPFVPTRAQLVAA</sequence>
<name>A0A5C4WPL0_9ACTN</name>
<gene>
    <name evidence="2" type="ORF">FHP29_00695</name>
</gene>
<dbReference type="AlphaFoldDB" id="A0A5C4WPL0"/>
<dbReference type="EMBL" id="VDMP01000010">
    <property type="protein sequence ID" value="TNM50187.1"/>
    <property type="molecule type" value="Genomic_DNA"/>
</dbReference>
<dbReference type="PANTHER" id="PTHR33877">
    <property type="entry name" value="SLL1193 PROTEIN"/>
    <property type="match status" value="1"/>
</dbReference>
<dbReference type="GO" id="GO:0004519">
    <property type="term" value="F:endonuclease activity"/>
    <property type="evidence" value="ECO:0007669"/>
    <property type="project" value="UniProtKB-KW"/>
</dbReference>
<keyword evidence="3" id="KW-1185">Reference proteome</keyword>
<feature type="domain" description="HNH nuclease" evidence="1">
    <location>
        <begin position="68"/>
        <end position="117"/>
    </location>
</feature>
<evidence type="ECO:0000259" key="1">
    <source>
        <dbReference type="SMART" id="SM00507"/>
    </source>
</evidence>
<reference evidence="2 3" key="1">
    <citation type="journal article" date="2016" name="Int. J. Syst. Evol. Microbiol.">
        <title>Nocardioides albidus sp. nov., an actinobacterium isolated from garden soil.</title>
        <authorList>
            <person name="Singh H."/>
            <person name="Du J."/>
            <person name="Trinh H."/>
            <person name="Won K."/>
            <person name="Yang J.E."/>
            <person name="Yin C."/>
            <person name="Kook M."/>
            <person name="Yi T.H."/>
        </authorList>
    </citation>
    <scope>NUCLEOTIDE SEQUENCE [LARGE SCALE GENOMIC DNA]</scope>
    <source>
        <strain evidence="2 3">CCTCC AB 2015297</strain>
    </source>
</reference>
<evidence type="ECO:0000313" key="2">
    <source>
        <dbReference type="EMBL" id="TNM50187.1"/>
    </source>
</evidence>
<proteinExistence type="predicted"/>
<comment type="caution">
    <text evidence="2">The sequence shown here is derived from an EMBL/GenBank/DDBJ whole genome shotgun (WGS) entry which is preliminary data.</text>
</comment>
<dbReference type="InterPro" id="IPR029471">
    <property type="entry name" value="HNH_5"/>
</dbReference>
<dbReference type="InterPro" id="IPR052892">
    <property type="entry name" value="NA-targeting_endonuclease"/>
</dbReference>
<protein>
    <submittedName>
        <fullName evidence="2">HNH endonuclease</fullName>
    </submittedName>
</protein>
<keyword evidence="2" id="KW-0378">Hydrolase</keyword>
<organism evidence="2 3">
    <name type="scientific">Nocardioides albidus</name>
    <dbReference type="NCBI Taxonomy" id="1517589"/>
    <lineage>
        <taxon>Bacteria</taxon>
        <taxon>Bacillati</taxon>
        <taxon>Actinomycetota</taxon>
        <taxon>Actinomycetes</taxon>
        <taxon>Propionibacteriales</taxon>
        <taxon>Nocardioidaceae</taxon>
        <taxon>Nocardioides</taxon>
    </lineage>
</organism>
<evidence type="ECO:0000313" key="3">
    <source>
        <dbReference type="Proteomes" id="UP000313231"/>
    </source>
</evidence>
<dbReference type="PANTHER" id="PTHR33877:SF2">
    <property type="entry name" value="OS07G0170200 PROTEIN"/>
    <property type="match status" value="1"/>
</dbReference>
<dbReference type="Proteomes" id="UP000313231">
    <property type="component" value="Unassembled WGS sequence"/>
</dbReference>
<dbReference type="RefSeq" id="WP_139620957.1">
    <property type="nucleotide sequence ID" value="NZ_VDMP01000010.1"/>
</dbReference>
<dbReference type="Pfam" id="PF14279">
    <property type="entry name" value="HNH_5"/>
    <property type="match status" value="1"/>
</dbReference>
<accession>A0A5C4WPL0</accession>